<comment type="caution">
    <text evidence="2">The sequence shown here is derived from an EMBL/GenBank/DDBJ whole genome shotgun (WGS) entry which is preliminary data.</text>
</comment>
<dbReference type="Pfam" id="PF01455">
    <property type="entry name" value="HupF_HypC"/>
    <property type="match status" value="1"/>
</dbReference>
<comment type="similarity">
    <text evidence="1">Belongs to the HupF/HypC family.</text>
</comment>
<name>A0A495WJX5_9BACT</name>
<dbReference type="PROSITE" id="PS01097">
    <property type="entry name" value="HUPF_HYPC"/>
    <property type="match status" value="1"/>
</dbReference>
<dbReference type="Proteomes" id="UP000269493">
    <property type="component" value="Unassembled WGS sequence"/>
</dbReference>
<reference evidence="2 3" key="1">
    <citation type="submission" date="2018-10" db="EMBL/GenBank/DDBJ databases">
        <title>Genomic Encyclopedia of Archaeal and Bacterial Type Strains, Phase II (KMG-II): from individual species to whole genera.</title>
        <authorList>
            <person name="Goeker M."/>
        </authorList>
    </citation>
    <scope>NUCLEOTIDE SEQUENCE [LARGE SCALE GENOMIC DNA]</scope>
    <source>
        <strain evidence="2 3">NSB1</strain>
    </source>
</reference>
<dbReference type="PANTHER" id="PTHR35177">
    <property type="entry name" value="HYDROGENASE MATURATION FACTOR HYBG"/>
    <property type="match status" value="1"/>
</dbReference>
<dbReference type="OrthoDB" id="9806017at2"/>
<dbReference type="GO" id="GO:0005506">
    <property type="term" value="F:iron ion binding"/>
    <property type="evidence" value="ECO:0007669"/>
    <property type="project" value="TreeGrafter"/>
</dbReference>
<dbReference type="InterPro" id="IPR001109">
    <property type="entry name" value="Hydrogenase_HupF/HypC"/>
</dbReference>
<evidence type="ECO:0000256" key="1">
    <source>
        <dbReference type="ARBA" id="ARBA00006018"/>
    </source>
</evidence>
<dbReference type="GO" id="GO:0051604">
    <property type="term" value="P:protein maturation"/>
    <property type="evidence" value="ECO:0007669"/>
    <property type="project" value="TreeGrafter"/>
</dbReference>
<dbReference type="PRINTS" id="PR00445">
    <property type="entry name" value="HUPFHYPC"/>
</dbReference>
<dbReference type="GeneID" id="92927203"/>
<dbReference type="SUPFAM" id="SSF159127">
    <property type="entry name" value="HupF/HypC-like"/>
    <property type="match status" value="1"/>
</dbReference>
<dbReference type="RefSeq" id="WP_009317263.1">
    <property type="nucleotide sequence ID" value="NZ_KI440832.1"/>
</dbReference>
<organism evidence="2 3">
    <name type="scientific">Coprobacter fastidiosus NSB1 = JCM 33896</name>
    <dbReference type="NCBI Taxonomy" id="1349822"/>
    <lineage>
        <taxon>Bacteria</taxon>
        <taxon>Pseudomonadati</taxon>
        <taxon>Bacteroidota</taxon>
        <taxon>Bacteroidia</taxon>
        <taxon>Bacteroidales</taxon>
        <taxon>Barnesiellaceae</taxon>
        <taxon>Coprobacter</taxon>
    </lineage>
</organism>
<sequence>MCLAIPGKIISVEVPEDGGLKTAVVDFGGILKNICIEWVEATPGEYVLAHAGVALTTIDIKEAEETLKDFEIIACHNESINPKDHVQ</sequence>
<gene>
    <name evidence="2" type="ORF">BC742_0043</name>
</gene>
<dbReference type="AlphaFoldDB" id="A0A495WJX5"/>
<dbReference type="Gene3D" id="2.30.30.140">
    <property type="match status" value="1"/>
</dbReference>
<dbReference type="InterPro" id="IPR019812">
    <property type="entry name" value="Hydgase_assmbl_chp_CS"/>
</dbReference>
<keyword evidence="3" id="KW-1185">Reference proteome</keyword>
<dbReference type="GO" id="GO:1902670">
    <property type="term" value="F:carbon dioxide binding"/>
    <property type="evidence" value="ECO:0007669"/>
    <property type="project" value="TreeGrafter"/>
</dbReference>
<dbReference type="PANTHER" id="PTHR35177:SF2">
    <property type="entry name" value="HYDROGENASE MATURATION FACTOR HYBG"/>
    <property type="match status" value="1"/>
</dbReference>
<accession>A0A495WJX5</accession>
<proteinExistence type="inferred from homology"/>
<protein>
    <submittedName>
        <fullName evidence="2">Hydrogenase expression/formation protein HypC</fullName>
    </submittedName>
</protein>
<evidence type="ECO:0000313" key="2">
    <source>
        <dbReference type="EMBL" id="RKT61005.1"/>
    </source>
</evidence>
<dbReference type="NCBIfam" id="TIGR00074">
    <property type="entry name" value="hypC_hupF"/>
    <property type="match status" value="1"/>
</dbReference>
<dbReference type="EMBL" id="RBXN01000001">
    <property type="protein sequence ID" value="RKT61005.1"/>
    <property type="molecule type" value="Genomic_DNA"/>
</dbReference>
<evidence type="ECO:0000313" key="3">
    <source>
        <dbReference type="Proteomes" id="UP000269493"/>
    </source>
</evidence>